<dbReference type="AlphaFoldDB" id="A0A1C5AKX2"/>
<accession>A0A1C5AKX2</accession>
<keyword evidence="4 7" id="KW-0812">Transmembrane</keyword>
<evidence type="ECO:0000256" key="8">
    <source>
        <dbReference type="SAM" id="Phobius"/>
    </source>
</evidence>
<dbReference type="OrthoDB" id="21828at2"/>
<dbReference type="PANTHER" id="PTHR30561:SF1">
    <property type="entry name" value="MULTIDRUG TRANSPORTER EMRE"/>
    <property type="match status" value="1"/>
</dbReference>
<feature type="transmembrane region" description="Helical" evidence="8">
    <location>
        <begin position="58"/>
        <end position="79"/>
    </location>
</feature>
<evidence type="ECO:0000256" key="3">
    <source>
        <dbReference type="ARBA" id="ARBA00022475"/>
    </source>
</evidence>
<sequence length="130" mass="13021">MTIWFMLAAAIAAEVTAAVALRYAAGLTRPGPTALVIIGYGIAFWLLSRVVQHLPTSVTYAVWAGAGTALVAVVGTLALGESMSWVKAASLALIIAGVVGLNLSGDGRDATGAATDVPASTVAAPAEVSR</sequence>
<dbReference type="STRING" id="262898.GA0070564_11251"/>
<keyword evidence="5 8" id="KW-1133">Transmembrane helix</keyword>
<evidence type="ECO:0000256" key="7">
    <source>
        <dbReference type="RuleBase" id="RU003942"/>
    </source>
</evidence>
<evidence type="ECO:0000256" key="4">
    <source>
        <dbReference type="ARBA" id="ARBA00022692"/>
    </source>
</evidence>
<protein>
    <submittedName>
        <fullName evidence="9">Small multidrug resistance pump</fullName>
    </submittedName>
</protein>
<dbReference type="GO" id="GO:0005886">
    <property type="term" value="C:plasma membrane"/>
    <property type="evidence" value="ECO:0007669"/>
    <property type="project" value="UniProtKB-SubCell"/>
</dbReference>
<proteinExistence type="inferred from homology"/>
<comment type="similarity">
    <text evidence="7">Belongs to the drug/metabolite transporter (DMT) superfamily. Small multidrug resistance (SMR) (TC 2.A.7.1) family.</text>
</comment>
<evidence type="ECO:0000256" key="6">
    <source>
        <dbReference type="ARBA" id="ARBA00023136"/>
    </source>
</evidence>
<reference evidence="10" key="1">
    <citation type="submission" date="2016-06" db="EMBL/GenBank/DDBJ databases">
        <authorList>
            <person name="Varghese N."/>
            <person name="Submissions Spin"/>
        </authorList>
    </citation>
    <scope>NUCLEOTIDE SEQUENCE [LARGE SCALE GENOMIC DNA]</scope>
    <source>
        <strain evidence="10">DSM 44830</strain>
    </source>
</reference>
<dbReference type="GO" id="GO:0022857">
    <property type="term" value="F:transmembrane transporter activity"/>
    <property type="evidence" value="ECO:0007669"/>
    <property type="project" value="InterPro"/>
</dbReference>
<keyword evidence="3" id="KW-1003">Cell membrane</keyword>
<evidence type="ECO:0000256" key="5">
    <source>
        <dbReference type="ARBA" id="ARBA00022989"/>
    </source>
</evidence>
<dbReference type="EMBL" id="FMCX01000012">
    <property type="protein sequence ID" value="SCF45882.1"/>
    <property type="molecule type" value="Genomic_DNA"/>
</dbReference>
<evidence type="ECO:0000256" key="2">
    <source>
        <dbReference type="ARBA" id="ARBA00022448"/>
    </source>
</evidence>
<keyword evidence="10" id="KW-1185">Reference proteome</keyword>
<dbReference type="Pfam" id="PF00893">
    <property type="entry name" value="Multi_Drug_Res"/>
    <property type="match status" value="1"/>
</dbReference>
<feature type="transmembrane region" description="Helical" evidence="8">
    <location>
        <begin position="85"/>
        <end position="103"/>
    </location>
</feature>
<keyword evidence="2" id="KW-0813">Transport</keyword>
<dbReference type="InterPro" id="IPR045324">
    <property type="entry name" value="Small_multidrug_res"/>
</dbReference>
<dbReference type="PANTHER" id="PTHR30561">
    <property type="entry name" value="SMR FAMILY PROTON-DEPENDENT DRUG EFFLUX TRANSPORTER SUGE"/>
    <property type="match status" value="1"/>
</dbReference>
<feature type="transmembrane region" description="Helical" evidence="8">
    <location>
        <begin position="33"/>
        <end position="51"/>
    </location>
</feature>
<dbReference type="InterPro" id="IPR037185">
    <property type="entry name" value="EmrE-like"/>
</dbReference>
<comment type="subcellular location">
    <subcellularLocation>
        <location evidence="1 7">Cell membrane</location>
        <topology evidence="1 7">Multi-pass membrane protein</topology>
    </subcellularLocation>
</comment>
<dbReference type="FunFam" id="1.10.3730.20:FF:000001">
    <property type="entry name" value="Quaternary ammonium compound resistance transporter SugE"/>
    <property type="match status" value="1"/>
</dbReference>
<name>A0A1C5AKX2_9ACTN</name>
<keyword evidence="6 8" id="KW-0472">Membrane</keyword>
<dbReference type="Gene3D" id="1.10.3730.20">
    <property type="match status" value="1"/>
</dbReference>
<evidence type="ECO:0000313" key="9">
    <source>
        <dbReference type="EMBL" id="SCF45882.1"/>
    </source>
</evidence>
<gene>
    <name evidence="9" type="ORF">GA0070564_11251</name>
</gene>
<dbReference type="Proteomes" id="UP000199504">
    <property type="component" value="Unassembled WGS sequence"/>
</dbReference>
<dbReference type="SUPFAM" id="SSF103481">
    <property type="entry name" value="Multidrug resistance efflux transporter EmrE"/>
    <property type="match status" value="1"/>
</dbReference>
<evidence type="ECO:0000256" key="1">
    <source>
        <dbReference type="ARBA" id="ARBA00004651"/>
    </source>
</evidence>
<organism evidence="9 10">
    <name type="scientific">Micromonospora mirobrigensis</name>
    <dbReference type="NCBI Taxonomy" id="262898"/>
    <lineage>
        <taxon>Bacteria</taxon>
        <taxon>Bacillati</taxon>
        <taxon>Actinomycetota</taxon>
        <taxon>Actinomycetes</taxon>
        <taxon>Micromonosporales</taxon>
        <taxon>Micromonosporaceae</taxon>
        <taxon>Micromonospora</taxon>
    </lineage>
</organism>
<dbReference type="RefSeq" id="WP_091615384.1">
    <property type="nucleotide sequence ID" value="NZ_FMCX01000012.1"/>
</dbReference>
<evidence type="ECO:0000313" key="10">
    <source>
        <dbReference type="Proteomes" id="UP000199504"/>
    </source>
</evidence>
<dbReference type="InterPro" id="IPR000390">
    <property type="entry name" value="Small_drug/metabolite_transptr"/>
</dbReference>